<evidence type="ECO:0000256" key="2">
    <source>
        <dbReference type="ARBA" id="ARBA00022692"/>
    </source>
</evidence>
<comment type="similarity">
    <text evidence="5">Belongs to the MscS (TC 1.A.23) family.</text>
</comment>
<comment type="caution">
    <text evidence="5">Lacks conserved residue(s) required for the propagation of feature annotation.</text>
</comment>
<keyword evidence="5" id="KW-0407">Ion channel</keyword>
<keyword evidence="2 5" id="KW-0812">Transmembrane</keyword>
<keyword evidence="3 5" id="KW-1133">Transmembrane helix</keyword>
<dbReference type="SUPFAM" id="SSF50182">
    <property type="entry name" value="Sm-like ribonucleoproteins"/>
    <property type="match status" value="1"/>
</dbReference>
<dbReference type="InterPro" id="IPR045275">
    <property type="entry name" value="MscS_archaea/bacteria_type"/>
</dbReference>
<dbReference type="InterPro" id="IPR010920">
    <property type="entry name" value="LSM_dom_sf"/>
</dbReference>
<keyword evidence="5" id="KW-0406">Ion transport</keyword>
<dbReference type="Proteomes" id="UP001597048">
    <property type="component" value="Unassembled WGS sequence"/>
</dbReference>
<keyword evidence="4 5" id="KW-0472">Membrane</keyword>
<keyword evidence="5" id="KW-0997">Cell inner membrane</keyword>
<dbReference type="RefSeq" id="WP_379559612.1">
    <property type="nucleotide sequence ID" value="NZ_JBHTJS010000063.1"/>
</dbReference>
<dbReference type="Pfam" id="PF00924">
    <property type="entry name" value="MS_channel_2nd"/>
    <property type="match status" value="1"/>
</dbReference>
<dbReference type="PANTHER" id="PTHR30221">
    <property type="entry name" value="SMALL-CONDUCTANCE MECHANOSENSITIVE CHANNEL"/>
    <property type="match status" value="1"/>
</dbReference>
<feature type="transmembrane region" description="Helical" evidence="5">
    <location>
        <begin position="53"/>
        <end position="74"/>
    </location>
</feature>
<feature type="domain" description="Mechanosensitive ion channel MscS" evidence="6">
    <location>
        <begin position="102"/>
        <end position="168"/>
    </location>
</feature>
<comment type="caution">
    <text evidence="7">The sequence shown here is derived from an EMBL/GenBank/DDBJ whole genome shotgun (WGS) entry which is preliminary data.</text>
</comment>
<organism evidence="7 8">
    <name type="scientific">Oceanisphaera ostreae</name>
    <dbReference type="NCBI Taxonomy" id="914151"/>
    <lineage>
        <taxon>Bacteria</taxon>
        <taxon>Pseudomonadati</taxon>
        <taxon>Pseudomonadota</taxon>
        <taxon>Gammaproteobacteria</taxon>
        <taxon>Aeromonadales</taxon>
        <taxon>Aeromonadaceae</taxon>
        <taxon>Oceanisphaera</taxon>
    </lineage>
</organism>
<keyword evidence="5" id="KW-1003">Cell membrane</keyword>
<keyword evidence="8" id="KW-1185">Reference proteome</keyword>
<evidence type="ECO:0000313" key="7">
    <source>
        <dbReference type="EMBL" id="MFD1009585.1"/>
    </source>
</evidence>
<dbReference type="Gene3D" id="2.30.30.60">
    <property type="match status" value="1"/>
</dbReference>
<evidence type="ECO:0000256" key="4">
    <source>
        <dbReference type="ARBA" id="ARBA00023136"/>
    </source>
</evidence>
<evidence type="ECO:0000256" key="1">
    <source>
        <dbReference type="ARBA" id="ARBA00004370"/>
    </source>
</evidence>
<dbReference type="InterPro" id="IPR006685">
    <property type="entry name" value="MscS_channel_2nd"/>
</dbReference>
<comment type="subunit">
    <text evidence="5">Homoheptamer.</text>
</comment>
<evidence type="ECO:0000256" key="3">
    <source>
        <dbReference type="ARBA" id="ARBA00022989"/>
    </source>
</evidence>
<dbReference type="EMBL" id="JBHTJS010000063">
    <property type="protein sequence ID" value="MFD1009585.1"/>
    <property type="molecule type" value="Genomic_DNA"/>
</dbReference>
<comment type="subcellular location">
    <subcellularLocation>
        <location evidence="5">Cell inner membrane</location>
        <topology evidence="5">Multi-pass membrane protein</topology>
    </subcellularLocation>
    <subcellularLocation>
        <location evidence="1">Membrane</location>
    </subcellularLocation>
</comment>
<gene>
    <name evidence="7" type="ORF">ACFQ1C_15665</name>
</gene>
<evidence type="ECO:0000259" key="6">
    <source>
        <dbReference type="Pfam" id="PF00924"/>
    </source>
</evidence>
<evidence type="ECO:0000256" key="5">
    <source>
        <dbReference type="RuleBase" id="RU369025"/>
    </source>
</evidence>
<comment type="function">
    <text evidence="5">Mechanosensitive channel that participates in the regulation of osmotic pressure changes within the cell, opening in response to stretch forces in the membrane lipid bilayer, without the need for other proteins. Contributes to normal resistance to hypoosmotic shock. Forms an ion channel of 1.0 nanosiemens conductance with a slight preference for anions.</text>
</comment>
<reference evidence="8" key="1">
    <citation type="journal article" date="2019" name="Int. J. Syst. Evol. Microbiol.">
        <title>The Global Catalogue of Microorganisms (GCM) 10K type strain sequencing project: providing services to taxonomists for standard genome sequencing and annotation.</title>
        <authorList>
            <consortium name="The Broad Institute Genomics Platform"/>
            <consortium name="The Broad Institute Genome Sequencing Center for Infectious Disease"/>
            <person name="Wu L."/>
            <person name="Ma J."/>
        </authorList>
    </citation>
    <scope>NUCLEOTIDE SEQUENCE [LARGE SCALE GENOMIC DNA]</scope>
    <source>
        <strain evidence="8">CCUG 60525</strain>
    </source>
</reference>
<protein>
    <recommendedName>
        <fullName evidence="5">Small-conductance mechanosensitive channel</fullName>
    </recommendedName>
</protein>
<accession>A0ABW3KL48</accession>
<proteinExistence type="inferred from homology"/>
<dbReference type="InterPro" id="IPR023408">
    <property type="entry name" value="MscS_beta-dom_sf"/>
</dbReference>
<name>A0ABW3KL48_9GAMM</name>
<keyword evidence="5" id="KW-0813">Transport</keyword>
<dbReference type="PANTHER" id="PTHR30221:SF1">
    <property type="entry name" value="SMALL-CONDUCTANCE MECHANOSENSITIVE CHANNEL"/>
    <property type="match status" value="1"/>
</dbReference>
<sequence>MEPKRFINLFRDITTGIVLEAIAVVLIAILLVWLSQKLLPWVANRLHSSRRLFVLALIPTIRIVVIISAIIWIVPLFIELTVQNTVAILSVTGLAIGFALKDYVSSLIAGIVAAYEMPYRPGDWIEVEGQYGEVRRIGMRVVEIVTPNDTVIFIPHLKLWTGLIHNANNGGASLMCVVSFYLTPDHDASAVRRVLEDVALSSPYLKLSRPVVVLLEEQPWGTHYRIKAYPMDPRQQFHFMSDLTARGKDSLRKMPVSFARIPPEQSMDLGADSRP</sequence>
<evidence type="ECO:0000313" key="8">
    <source>
        <dbReference type="Proteomes" id="UP001597048"/>
    </source>
</evidence>
<feature type="transmembrane region" description="Helical" evidence="5">
    <location>
        <begin position="13"/>
        <end position="33"/>
    </location>
</feature>
<dbReference type="Gene3D" id="1.10.287.1260">
    <property type="match status" value="1"/>
</dbReference>